<dbReference type="EC" id="7.1.1.9" evidence="3"/>
<dbReference type="PANTHER" id="PTHR22888:SF9">
    <property type="entry name" value="CYTOCHROME C OXIDASE SUBUNIT 2"/>
    <property type="match status" value="1"/>
</dbReference>
<keyword evidence="7" id="KW-1278">Translocase</keyword>
<keyword evidence="16" id="KW-1185">Reference proteome</keyword>
<dbReference type="GO" id="GO:0004129">
    <property type="term" value="F:cytochrome-c oxidase activity"/>
    <property type="evidence" value="ECO:0007669"/>
    <property type="project" value="UniProtKB-EC"/>
</dbReference>
<protein>
    <recommendedName>
        <fullName evidence="3">cytochrome-c oxidase</fullName>
        <ecNumber evidence="3">7.1.1.9</ecNumber>
    </recommendedName>
</protein>
<dbReference type="EMBL" id="JACHXA010000007">
    <property type="protein sequence ID" value="MBB3066185.1"/>
    <property type="molecule type" value="Genomic_DNA"/>
</dbReference>
<gene>
    <name evidence="15" type="ORF">FHR98_002490</name>
</gene>
<reference evidence="15 16" key="1">
    <citation type="submission" date="2020-08" db="EMBL/GenBank/DDBJ databases">
        <title>Genomic Encyclopedia of Type Strains, Phase III (KMG-III): the genomes of soil and plant-associated and newly described type strains.</title>
        <authorList>
            <person name="Whitman W."/>
        </authorList>
    </citation>
    <scope>NUCLEOTIDE SEQUENCE [LARGE SCALE GENOMIC DNA]</scope>
    <source>
        <strain evidence="15 16">CECT 8803</strain>
    </source>
</reference>
<evidence type="ECO:0000256" key="3">
    <source>
        <dbReference type="ARBA" id="ARBA00012949"/>
    </source>
</evidence>
<evidence type="ECO:0000259" key="14">
    <source>
        <dbReference type="PROSITE" id="PS50857"/>
    </source>
</evidence>
<dbReference type="Gene3D" id="1.10.287.90">
    <property type="match status" value="1"/>
</dbReference>
<evidence type="ECO:0000256" key="13">
    <source>
        <dbReference type="SAM" id="Phobius"/>
    </source>
</evidence>
<dbReference type="GO" id="GO:0042773">
    <property type="term" value="P:ATP synthesis coupled electron transport"/>
    <property type="evidence" value="ECO:0007669"/>
    <property type="project" value="TreeGrafter"/>
</dbReference>
<evidence type="ECO:0000256" key="12">
    <source>
        <dbReference type="ARBA" id="ARBA00047816"/>
    </source>
</evidence>
<comment type="caution">
    <text evidence="15">The sequence shown here is derived from an EMBL/GenBank/DDBJ whole genome shotgun (WGS) entry which is preliminary data.</text>
</comment>
<comment type="subcellular location">
    <subcellularLocation>
        <location evidence="1">Membrane</location>
        <topology evidence="1">Multi-pass membrane protein</topology>
    </subcellularLocation>
</comment>
<evidence type="ECO:0000256" key="5">
    <source>
        <dbReference type="ARBA" id="ARBA00022692"/>
    </source>
</evidence>
<dbReference type="InterPro" id="IPR045187">
    <property type="entry name" value="CcO_II"/>
</dbReference>
<dbReference type="InterPro" id="IPR002429">
    <property type="entry name" value="CcO_II-like_C"/>
</dbReference>
<dbReference type="RefSeq" id="WP_322091252.1">
    <property type="nucleotide sequence ID" value="NZ_JACHXA010000007.1"/>
</dbReference>
<keyword evidence="10" id="KW-0186">Copper</keyword>
<dbReference type="GO" id="GO:0016020">
    <property type="term" value="C:membrane"/>
    <property type="evidence" value="ECO:0007669"/>
    <property type="project" value="UniProtKB-SubCell"/>
</dbReference>
<evidence type="ECO:0000256" key="2">
    <source>
        <dbReference type="ARBA" id="ARBA00007866"/>
    </source>
</evidence>
<dbReference type="PANTHER" id="PTHR22888">
    <property type="entry name" value="CYTOCHROME C OXIDASE, SUBUNIT II"/>
    <property type="match status" value="1"/>
</dbReference>
<comment type="similarity">
    <text evidence="2">Belongs to the cytochrome c oxidase subunit 2 family.</text>
</comment>
<feature type="domain" description="Cytochrome oxidase subunit II copper A binding" evidence="14">
    <location>
        <begin position="178"/>
        <end position="320"/>
    </location>
</feature>
<dbReference type="PRINTS" id="PR01166">
    <property type="entry name" value="CYCOXIDASEII"/>
</dbReference>
<keyword evidence="11 13" id="KW-0472">Membrane</keyword>
<feature type="transmembrane region" description="Helical" evidence="13">
    <location>
        <begin position="31"/>
        <end position="51"/>
    </location>
</feature>
<evidence type="ECO:0000256" key="9">
    <source>
        <dbReference type="ARBA" id="ARBA00022989"/>
    </source>
</evidence>
<evidence type="ECO:0000256" key="1">
    <source>
        <dbReference type="ARBA" id="ARBA00004141"/>
    </source>
</evidence>
<dbReference type="InterPro" id="IPR001505">
    <property type="entry name" value="Copper_CuA"/>
</dbReference>
<dbReference type="PROSITE" id="PS50857">
    <property type="entry name" value="COX2_CUA"/>
    <property type="match status" value="1"/>
</dbReference>
<dbReference type="Proteomes" id="UP000581135">
    <property type="component" value="Unassembled WGS sequence"/>
</dbReference>
<dbReference type="SUPFAM" id="SSF49503">
    <property type="entry name" value="Cupredoxins"/>
    <property type="match status" value="1"/>
</dbReference>
<evidence type="ECO:0000313" key="15">
    <source>
        <dbReference type="EMBL" id="MBB3066185.1"/>
    </source>
</evidence>
<comment type="catalytic activity">
    <reaction evidence="12">
        <text>4 Fe(II)-[cytochrome c] + O2 + 8 H(+)(in) = 4 Fe(III)-[cytochrome c] + 2 H2O + 4 H(+)(out)</text>
        <dbReference type="Rhea" id="RHEA:11436"/>
        <dbReference type="Rhea" id="RHEA-COMP:10350"/>
        <dbReference type="Rhea" id="RHEA-COMP:14399"/>
        <dbReference type="ChEBI" id="CHEBI:15377"/>
        <dbReference type="ChEBI" id="CHEBI:15378"/>
        <dbReference type="ChEBI" id="CHEBI:15379"/>
        <dbReference type="ChEBI" id="CHEBI:29033"/>
        <dbReference type="ChEBI" id="CHEBI:29034"/>
        <dbReference type="EC" id="7.1.1.9"/>
    </reaction>
</comment>
<sequence>MSKSARWNLGGCMGLASLLGLFLASRAGSGIFYWIGLIVFLAGILVVFNLIRAAFDESEGLVRERPNYVAHMLIGVALGTVAFHIFSPWWWAPIASNWQYIDDTINLTFLLTGAVFVIILLFMAYCVVRYSHKKGNRAEYEPESKKLEVILTVLTTVAVAAMLAPGLFVWNQFVEPPAEATEIEVIGQQWNWSYRLPGEDGQLGTSNIKHIGPDNPLGINPDDPNGQDDIVVQGGALHLPLDKPVKVLMRSIDVLHSFYVPEFRTKMDMVPGMVTFLWLTPSRTGTFQVLCAELCGVAHALMRGEVVVDEEAEYLAWLQEQKTFAQLAAAARESRVSSLTQNQGEAKP</sequence>
<dbReference type="Gene3D" id="2.60.40.420">
    <property type="entry name" value="Cupredoxins - blue copper proteins"/>
    <property type="match status" value="1"/>
</dbReference>
<keyword evidence="8" id="KW-0249">Electron transport</keyword>
<dbReference type="AlphaFoldDB" id="A0A839SYS2"/>
<keyword evidence="6" id="KW-0479">Metal-binding</keyword>
<name>A0A839SYS2_9PROT</name>
<feature type="transmembrane region" description="Helical" evidence="13">
    <location>
        <begin position="7"/>
        <end position="25"/>
    </location>
</feature>
<evidence type="ECO:0000256" key="7">
    <source>
        <dbReference type="ARBA" id="ARBA00022967"/>
    </source>
</evidence>
<organism evidence="15 16">
    <name type="scientific">Limibacillus halophilus</name>
    <dbReference type="NCBI Taxonomy" id="1579333"/>
    <lineage>
        <taxon>Bacteria</taxon>
        <taxon>Pseudomonadati</taxon>
        <taxon>Pseudomonadota</taxon>
        <taxon>Alphaproteobacteria</taxon>
        <taxon>Rhodospirillales</taxon>
        <taxon>Rhodovibrionaceae</taxon>
        <taxon>Limibacillus</taxon>
    </lineage>
</organism>
<dbReference type="Pfam" id="PF00116">
    <property type="entry name" value="COX2"/>
    <property type="match status" value="1"/>
</dbReference>
<evidence type="ECO:0000256" key="4">
    <source>
        <dbReference type="ARBA" id="ARBA00022448"/>
    </source>
</evidence>
<dbReference type="GO" id="GO:0005507">
    <property type="term" value="F:copper ion binding"/>
    <property type="evidence" value="ECO:0007669"/>
    <property type="project" value="InterPro"/>
</dbReference>
<keyword evidence="5 13" id="KW-0812">Transmembrane</keyword>
<dbReference type="SUPFAM" id="SSF81464">
    <property type="entry name" value="Cytochrome c oxidase subunit II-like, transmembrane region"/>
    <property type="match status" value="1"/>
</dbReference>
<dbReference type="PROSITE" id="PS00078">
    <property type="entry name" value="COX2"/>
    <property type="match status" value="1"/>
</dbReference>
<evidence type="ECO:0000256" key="6">
    <source>
        <dbReference type="ARBA" id="ARBA00022723"/>
    </source>
</evidence>
<keyword evidence="9 13" id="KW-1133">Transmembrane helix</keyword>
<dbReference type="InterPro" id="IPR036257">
    <property type="entry name" value="Cyt_c_oxidase_su2_TM_sf"/>
</dbReference>
<feature type="transmembrane region" description="Helical" evidence="13">
    <location>
        <begin position="104"/>
        <end position="128"/>
    </location>
</feature>
<evidence type="ECO:0000256" key="8">
    <source>
        <dbReference type="ARBA" id="ARBA00022982"/>
    </source>
</evidence>
<feature type="transmembrane region" description="Helical" evidence="13">
    <location>
        <begin position="72"/>
        <end position="92"/>
    </location>
</feature>
<feature type="transmembrane region" description="Helical" evidence="13">
    <location>
        <begin position="149"/>
        <end position="170"/>
    </location>
</feature>
<evidence type="ECO:0000313" key="16">
    <source>
        <dbReference type="Proteomes" id="UP000581135"/>
    </source>
</evidence>
<evidence type="ECO:0000256" key="11">
    <source>
        <dbReference type="ARBA" id="ARBA00023136"/>
    </source>
</evidence>
<accession>A0A839SYS2</accession>
<evidence type="ECO:0000256" key="10">
    <source>
        <dbReference type="ARBA" id="ARBA00023008"/>
    </source>
</evidence>
<dbReference type="InterPro" id="IPR008972">
    <property type="entry name" value="Cupredoxin"/>
</dbReference>
<dbReference type="CDD" id="cd13919">
    <property type="entry name" value="CuRO_HCO_II_like_5"/>
    <property type="match status" value="1"/>
</dbReference>
<proteinExistence type="inferred from homology"/>
<keyword evidence="4" id="KW-0813">Transport</keyword>